<dbReference type="EMBL" id="AP022345">
    <property type="protein sequence ID" value="BBU69569.1"/>
    <property type="molecule type" value="Genomic_DNA"/>
</dbReference>
<feature type="chain" id="PRO_5043433812" evidence="2">
    <location>
        <begin position="17"/>
        <end position="137"/>
    </location>
</feature>
<feature type="compositionally biased region" description="Polar residues" evidence="1">
    <location>
        <begin position="82"/>
        <end position="101"/>
    </location>
</feature>
<keyword evidence="4" id="KW-1185">Reference proteome</keyword>
<evidence type="ECO:0000256" key="1">
    <source>
        <dbReference type="SAM" id="MobiDB-lite"/>
    </source>
</evidence>
<feature type="signal peptide" evidence="2">
    <location>
        <begin position="1"/>
        <end position="16"/>
    </location>
</feature>
<protein>
    <submittedName>
        <fullName evidence="3">Uncharacterized protein</fullName>
    </submittedName>
</protein>
<feature type="region of interest" description="Disordered" evidence="1">
    <location>
        <begin position="36"/>
        <end position="106"/>
    </location>
</feature>
<name>A0A679HU28_9RHOO</name>
<accession>A0A679HU28</accession>
<reference evidence="4" key="1">
    <citation type="submission" date="2020-01" db="EMBL/GenBank/DDBJ databases">
        <title>Phosphoaccumulans saitamaens gen. nov., sp. nov., a polyphosphate accumulating bacterium isolated from surface river water.</title>
        <authorList>
            <person name="Watanabe K."/>
            <person name="Suda W."/>
        </authorList>
    </citation>
    <scope>NUCLEOTIDE SEQUENCE [LARGE SCALE GENOMIC DNA]</scope>
    <source>
        <strain evidence="4">ICHIAU1</strain>
    </source>
</reference>
<dbReference type="AlphaFoldDB" id="A0A679HU28"/>
<organism evidence="3 4">
    <name type="scientific">Fluviibacter phosphoraccumulans</name>
    <dbReference type="NCBI Taxonomy" id="1751046"/>
    <lineage>
        <taxon>Bacteria</taxon>
        <taxon>Pseudomonadati</taxon>
        <taxon>Pseudomonadota</taxon>
        <taxon>Betaproteobacteria</taxon>
        <taxon>Rhodocyclales</taxon>
        <taxon>Fluviibacteraceae</taxon>
        <taxon>Fluviibacter</taxon>
    </lineage>
</organism>
<keyword evidence="2" id="KW-0732">Signal</keyword>
<sequence>MLATCFLALMNTPALAQIQTGRAANGTLWISDQPLPSGVKGSLADPDQVLRLPPEPKTGQPSVPPSKTPDTKPTARKLTAEEQATCQRVSQRYNDSKSTLEQTEKAKASGRLLIPESGLVTMRQNLATLERMRSLCQ</sequence>
<evidence type="ECO:0000256" key="2">
    <source>
        <dbReference type="SAM" id="SignalP"/>
    </source>
</evidence>
<evidence type="ECO:0000313" key="4">
    <source>
        <dbReference type="Proteomes" id="UP000463961"/>
    </source>
</evidence>
<proteinExistence type="predicted"/>
<evidence type="ECO:0000313" key="3">
    <source>
        <dbReference type="EMBL" id="BBU69569.1"/>
    </source>
</evidence>
<dbReference type="Proteomes" id="UP000463961">
    <property type="component" value="Chromosome"/>
</dbReference>
<gene>
    <name evidence="3" type="ORF">ICHIAU1_18520</name>
</gene>